<accession>A0ACC1SIZ6</accession>
<reference evidence="1" key="1">
    <citation type="submission" date="2022-08" db="EMBL/GenBank/DDBJ databases">
        <title>Genome Sequence of Fusarium decemcellulare.</title>
        <authorList>
            <person name="Buettner E."/>
        </authorList>
    </citation>
    <scope>NUCLEOTIDE SEQUENCE</scope>
    <source>
        <strain evidence="1">Babe19</strain>
    </source>
</reference>
<proteinExistence type="predicted"/>
<gene>
    <name evidence="1" type="ORF">NM208_g4980</name>
</gene>
<keyword evidence="2" id="KW-1185">Reference proteome</keyword>
<comment type="caution">
    <text evidence="1">The sequence shown here is derived from an EMBL/GenBank/DDBJ whole genome shotgun (WGS) entry which is preliminary data.</text>
</comment>
<sequence>MSDVASPMLNISRLVDKLYVPSTGTTIGNLTTAINDAKHRVVRMPPYRVVHGCCTWHWTDHLSEAEGWIVIDSPVPTASGGGLFLHERATLDEVRDIARTMSAKLAMSSQPQICGAKGGIRFPSRDPRASHVLERFIRANASVISQYWGTGGDINTDHAVIDKHARTYCVPGTSTALDALRVSLNQTAPASFDLAALLEEPVENSGWPLGEFSVGHVMAVVLKELLSHKKPDLIGRARLVLQGFGCVGSTFAHAAKQLGIGKVVAVSSQYGFYIDGQGIDCDAIEGARRKAVKVILVGVSELWTGKLVEDKSTAWINLPGPPSGKIASERNLFEYTVQIVDR</sequence>
<dbReference type="EMBL" id="JANRMS010000398">
    <property type="protein sequence ID" value="KAJ3540617.1"/>
    <property type="molecule type" value="Genomic_DNA"/>
</dbReference>
<protein>
    <submittedName>
        <fullName evidence="1">Uncharacterized protein</fullName>
    </submittedName>
</protein>
<evidence type="ECO:0000313" key="1">
    <source>
        <dbReference type="EMBL" id="KAJ3540617.1"/>
    </source>
</evidence>
<dbReference type="Proteomes" id="UP001148629">
    <property type="component" value="Unassembled WGS sequence"/>
</dbReference>
<organism evidence="1 2">
    <name type="scientific">Fusarium decemcellulare</name>
    <dbReference type="NCBI Taxonomy" id="57161"/>
    <lineage>
        <taxon>Eukaryota</taxon>
        <taxon>Fungi</taxon>
        <taxon>Dikarya</taxon>
        <taxon>Ascomycota</taxon>
        <taxon>Pezizomycotina</taxon>
        <taxon>Sordariomycetes</taxon>
        <taxon>Hypocreomycetidae</taxon>
        <taxon>Hypocreales</taxon>
        <taxon>Nectriaceae</taxon>
        <taxon>Fusarium</taxon>
        <taxon>Fusarium decemcellulare species complex</taxon>
    </lineage>
</organism>
<name>A0ACC1SIZ6_9HYPO</name>
<evidence type="ECO:0000313" key="2">
    <source>
        <dbReference type="Proteomes" id="UP001148629"/>
    </source>
</evidence>